<dbReference type="RefSeq" id="WP_314003852.1">
    <property type="nucleotide sequence ID" value="NZ_JASJOR010000001.1"/>
</dbReference>
<dbReference type="EMBL" id="JASJOT010000037">
    <property type="protein sequence ID" value="MDJ1497919.1"/>
    <property type="molecule type" value="Genomic_DNA"/>
</dbReference>
<dbReference type="PANTHER" id="PTHR10457">
    <property type="entry name" value="MEVALONATE KINASE/GALACTOKINASE"/>
    <property type="match status" value="1"/>
</dbReference>
<dbReference type="Proteomes" id="UP001228581">
    <property type="component" value="Unassembled WGS sequence"/>
</dbReference>
<dbReference type="PANTHER" id="PTHR10457:SF35">
    <property type="entry name" value="L-ARABINOKINASE"/>
    <property type="match status" value="1"/>
</dbReference>
<evidence type="ECO:0000313" key="4">
    <source>
        <dbReference type="Proteomes" id="UP001228581"/>
    </source>
</evidence>
<dbReference type="InterPro" id="IPR036554">
    <property type="entry name" value="GHMP_kinase_C_sf"/>
</dbReference>
<protein>
    <submittedName>
        <fullName evidence="3">Uncharacterized protein</fullName>
    </submittedName>
</protein>
<comment type="caution">
    <text evidence="3">The sequence shown here is derived from an EMBL/GenBank/DDBJ whole genome shotgun (WGS) entry which is preliminary data.</text>
</comment>
<sequence>MNSDDFFVNNTNPRFTQSTFGCLDVMGGTAEYAGSLVLFTPVQTCISIILALRNDTTIRLYKQSTTTFPDFQIDISALLHQDRTINQSILHEITASHYTTGIVSACIVLFSIKQNMALTGLDVYIQSPSDQTETEPKEGLAISILKALAEANQVVIMENELPILAHNALQLLSLHHLPLVNTLASYYIKPGHILPILCQPDHVSSTFIIPEGLGFAAINLGPKSNKQLTLQEQVYTAASIGYTMISLYDGTYPHELDTARKTGNRENLLYNGYLANITPTEFDNRYKWLPKHVYGSTFLEKSGILVDSALSVFPDISYPVFQATVHPIYENIRAQYFSLLLQHMPEADDVERRQKSLQQLGNWMFQSHTSYAALGLSNSIADRLIQWVQQHLGKGVFGARLTHSNTENSVCILWEGQQGYDTIQAIYQVISQEAQSPISLRFNR</sequence>
<dbReference type="Gene3D" id="3.30.70.890">
    <property type="entry name" value="GHMP kinase, C-terminal domain"/>
    <property type="match status" value="1"/>
</dbReference>
<evidence type="ECO:0000256" key="2">
    <source>
        <dbReference type="ARBA" id="ARBA00022840"/>
    </source>
</evidence>
<gene>
    <name evidence="3" type="ORF">QNI19_33570</name>
</gene>
<proteinExistence type="predicted"/>
<keyword evidence="4" id="KW-1185">Reference proteome</keyword>
<name>A0ABT7CZB4_9BACT</name>
<keyword evidence="2" id="KW-0067">ATP-binding</keyword>
<organism evidence="3 4">
    <name type="scientific">Xanthocytophaga flava</name>
    <dbReference type="NCBI Taxonomy" id="3048013"/>
    <lineage>
        <taxon>Bacteria</taxon>
        <taxon>Pseudomonadati</taxon>
        <taxon>Bacteroidota</taxon>
        <taxon>Cytophagia</taxon>
        <taxon>Cytophagales</taxon>
        <taxon>Rhodocytophagaceae</taxon>
        <taxon>Xanthocytophaga</taxon>
    </lineage>
</organism>
<dbReference type="InterPro" id="IPR014721">
    <property type="entry name" value="Ribsml_uS5_D2-typ_fold_subgr"/>
</dbReference>
<evidence type="ECO:0000313" key="3">
    <source>
        <dbReference type="EMBL" id="MDJ1497919.1"/>
    </source>
</evidence>
<keyword evidence="1" id="KW-0547">Nucleotide-binding</keyword>
<dbReference type="Gene3D" id="3.30.230.10">
    <property type="match status" value="1"/>
</dbReference>
<dbReference type="SUPFAM" id="SSF55060">
    <property type="entry name" value="GHMP Kinase, C-terminal domain"/>
    <property type="match status" value="1"/>
</dbReference>
<accession>A0ABT7CZB4</accession>
<reference evidence="3 4" key="1">
    <citation type="submission" date="2023-05" db="EMBL/GenBank/DDBJ databases">
        <authorList>
            <person name="Zhang X."/>
        </authorList>
    </citation>
    <scope>NUCLEOTIDE SEQUENCE [LARGE SCALE GENOMIC DNA]</scope>
    <source>
        <strain evidence="3 4">DM2B3-1</strain>
    </source>
</reference>
<evidence type="ECO:0000256" key="1">
    <source>
        <dbReference type="ARBA" id="ARBA00022741"/>
    </source>
</evidence>